<dbReference type="PROSITE" id="PS50005">
    <property type="entry name" value="TPR"/>
    <property type="match status" value="1"/>
</dbReference>
<protein>
    <submittedName>
        <fullName evidence="4">Uncharacterized protein</fullName>
    </submittedName>
</protein>
<feature type="region of interest" description="Disordered" evidence="2">
    <location>
        <begin position="98"/>
        <end position="200"/>
    </location>
</feature>
<dbReference type="Proteomes" id="UP000305874">
    <property type="component" value="Unassembled WGS sequence"/>
</dbReference>
<keyword evidence="3" id="KW-1133">Transmembrane helix</keyword>
<feature type="compositionally biased region" description="Polar residues" evidence="2">
    <location>
        <begin position="178"/>
        <end position="195"/>
    </location>
</feature>
<dbReference type="InterPro" id="IPR011990">
    <property type="entry name" value="TPR-like_helical_dom_sf"/>
</dbReference>
<dbReference type="SMART" id="SM00028">
    <property type="entry name" value="TPR"/>
    <property type="match status" value="4"/>
</dbReference>
<feature type="compositionally biased region" description="Basic and acidic residues" evidence="2">
    <location>
        <begin position="110"/>
        <end position="121"/>
    </location>
</feature>
<dbReference type="EMBL" id="PNCG01000015">
    <property type="protein sequence ID" value="TMP86185.1"/>
    <property type="molecule type" value="Genomic_DNA"/>
</dbReference>
<evidence type="ECO:0000256" key="3">
    <source>
        <dbReference type="SAM" id="Phobius"/>
    </source>
</evidence>
<dbReference type="Gene3D" id="1.25.40.10">
    <property type="entry name" value="Tetratricopeptide repeat domain"/>
    <property type="match status" value="1"/>
</dbReference>
<dbReference type="InterPro" id="IPR019734">
    <property type="entry name" value="TPR_rpt"/>
</dbReference>
<evidence type="ECO:0000256" key="2">
    <source>
        <dbReference type="SAM" id="MobiDB-lite"/>
    </source>
</evidence>
<feature type="compositionally biased region" description="Low complexity" evidence="2">
    <location>
        <begin position="138"/>
        <end position="151"/>
    </location>
</feature>
<reference evidence="5" key="2">
    <citation type="submission" date="2019-06" db="EMBL/GenBank/DDBJ databases">
        <title>Co-occurence of chitin degradation, pigmentation and bioactivity in marine Pseudoalteromonas.</title>
        <authorList>
            <person name="Sonnenschein E.C."/>
            <person name="Bech P.K."/>
        </authorList>
    </citation>
    <scope>NUCLEOTIDE SEQUENCE [LARGE SCALE GENOMIC DNA]</scope>
    <source>
        <strain evidence="5">S2897</strain>
    </source>
</reference>
<keyword evidence="3" id="KW-0812">Transmembrane</keyword>
<sequence length="406" mass="45051">MSLLNKALKDIEQRDGEHELALEPTVQLPQTRPWRNVITIVAVLVSAMIVIALAYLLIPQAPEESEAAHSAPEAKGLVTKPLEKQPITLKQSVASQVIQPQLNEADDEAELRRPSNRETRVTNESTYNGNKNGKQRVPPSQDSSLSQSRQLPDTKEPVAEISQDKMLESAPKPIIKQPRTSKTESPVSAANATRPVTSSSDSAVKVVKALSVQQRAQRWFEQGQQSLRFAMTNEAIKQFEQAVILVPEHEQARSSLAATLYGQQRLEEAYSVLINGLKVAPETLSWRVMIAKMAIEQQQYQRVLEVLGDGQNARATQLGNNDYWILKGSAARQLKQHDIAKVCFTELVRRQPNVAKWWLALATSEDALGQYHSARGHYATALQLGGLSGPSQQYARARYDSLQDTP</sequence>
<dbReference type="SUPFAM" id="SSF48452">
    <property type="entry name" value="TPR-like"/>
    <property type="match status" value="1"/>
</dbReference>
<feature type="compositionally biased region" description="Polar residues" evidence="2">
    <location>
        <begin position="122"/>
        <end position="132"/>
    </location>
</feature>
<organism evidence="4 5">
    <name type="scientific">Pseudoalteromonas ruthenica</name>
    <dbReference type="NCBI Taxonomy" id="151081"/>
    <lineage>
        <taxon>Bacteria</taxon>
        <taxon>Pseudomonadati</taxon>
        <taxon>Pseudomonadota</taxon>
        <taxon>Gammaproteobacteria</taxon>
        <taxon>Alteromonadales</taxon>
        <taxon>Pseudoalteromonadaceae</taxon>
        <taxon>Pseudoalteromonas</taxon>
    </lineage>
</organism>
<keyword evidence="3" id="KW-0472">Membrane</keyword>
<feature type="repeat" description="TPR" evidence="1">
    <location>
        <begin position="216"/>
        <end position="249"/>
    </location>
</feature>
<name>A0A5S3Z307_9GAMM</name>
<feature type="compositionally biased region" description="Basic and acidic residues" evidence="2">
    <location>
        <begin position="152"/>
        <end position="167"/>
    </location>
</feature>
<reference evidence="4 5" key="1">
    <citation type="submission" date="2017-12" db="EMBL/GenBank/DDBJ databases">
        <authorList>
            <person name="Paulsen S."/>
            <person name="Gram L.K."/>
        </authorList>
    </citation>
    <scope>NUCLEOTIDE SEQUENCE [LARGE SCALE GENOMIC DNA]</scope>
    <source>
        <strain evidence="4 5">S2897</strain>
    </source>
</reference>
<evidence type="ECO:0000313" key="5">
    <source>
        <dbReference type="Proteomes" id="UP000305874"/>
    </source>
</evidence>
<evidence type="ECO:0000313" key="4">
    <source>
        <dbReference type="EMBL" id="TMP86185.1"/>
    </source>
</evidence>
<gene>
    <name evidence="4" type="ORF">CWC05_14585</name>
</gene>
<dbReference type="RefSeq" id="WP_138548664.1">
    <property type="nucleotide sequence ID" value="NZ_PNCG01000015.1"/>
</dbReference>
<accession>A0A5S3Z307</accession>
<evidence type="ECO:0000256" key="1">
    <source>
        <dbReference type="PROSITE-ProRule" id="PRU00339"/>
    </source>
</evidence>
<feature type="transmembrane region" description="Helical" evidence="3">
    <location>
        <begin position="37"/>
        <end position="58"/>
    </location>
</feature>
<proteinExistence type="predicted"/>
<dbReference type="AlphaFoldDB" id="A0A5S3Z307"/>
<keyword evidence="1" id="KW-0802">TPR repeat</keyword>
<comment type="caution">
    <text evidence="4">The sequence shown here is derived from an EMBL/GenBank/DDBJ whole genome shotgun (WGS) entry which is preliminary data.</text>
</comment>